<keyword evidence="4" id="KW-0238">DNA-binding</keyword>
<protein>
    <submittedName>
        <fullName evidence="9">DNA segregation ATPase, FtsK/SpoIIIE family</fullName>
    </submittedName>
</protein>
<dbReference type="InterPro" id="IPR036388">
    <property type="entry name" value="WH-like_DNA-bd_sf"/>
</dbReference>
<keyword evidence="10" id="KW-1185">Reference proteome</keyword>
<dbReference type="Pfam" id="PF01580">
    <property type="entry name" value="FtsK_SpoIIIE"/>
    <property type="match status" value="1"/>
</dbReference>
<evidence type="ECO:0000256" key="6">
    <source>
        <dbReference type="SAM" id="MobiDB-lite"/>
    </source>
</evidence>
<gene>
    <name evidence="9" type="ordered locus">Desde_2402</name>
</gene>
<dbReference type="STRING" id="756499.Desde_2402"/>
<dbReference type="OrthoDB" id="9807790at2"/>
<dbReference type="InterPro" id="IPR003593">
    <property type="entry name" value="AAA+_ATPase"/>
</dbReference>
<dbReference type="AlphaFoldDB" id="I4A9V5"/>
<dbReference type="SUPFAM" id="SSF52540">
    <property type="entry name" value="P-loop containing nucleoside triphosphate hydrolases"/>
    <property type="match status" value="1"/>
</dbReference>
<dbReference type="Gene3D" id="3.40.50.300">
    <property type="entry name" value="P-loop containing nucleotide triphosphate hydrolases"/>
    <property type="match status" value="1"/>
</dbReference>
<dbReference type="GO" id="GO:0005524">
    <property type="term" value="F:ATP binding"/>
    <property type="evidence" value="ECO:0007669"/>
    <property type="project" value="UniProtKB-UniRule"/>
</dbReference>
<dbReference type="PANTHER" id="PTHR22683:SF41">
    <property type="entry name" value="DNA TRANSLOCASE FTSK"/>
    <property type="match status" value="1"/>
</dbReference>
<keyword evidence="7" id="KW-0812">Transmembrane</keyword>
<dbReference type="EMBL" id="CP003348">
    <property type="protein sequence ID" value="AFM00740.1"/>
    <property type="molecule type" value="Genomic_DNA"/>
</dbReference>
<dbReference type="SMART" id="SM00382">
    <property type="entry name" value="AAA"/>
    <property type="match status" value="1"/>
</dbReference>
<evidence type="ECO:0000259" key="8">
    <source>
        <dbReference type="PROSITE" id="PS50901"/>
    </source>
</evidence>
<dbReference type="Gene3D" id="1.10.10.10">
    <property type="entry name" value="Winged helix-like DNA-binding domain superfamily/Winged helix DNA-binding domain"/>
    <property type="match status" value="1"/>
</dbReference>
<dbReference type="HOGENOM" id="CLU_001981_12_6_9"/>
<dbReference type="InterPro" id="IPR027417">
    <property type="entry name" value="P-loop_NTPase"/>
</dbReference>
<evidence type="ECO:0000256" key="2">
    <source>
        <dbReference type="ARBA" id="ARBA00022741"/>
    </source>
</evidence>
<dbReference type="InterPro" id="IPR041027">
    <property type="entry name" value="FtsK_alpha"/>
</dbReference>
<sequence length="891" mass="98848" precursor="true">MSKRKRKTLPIRQGVAVILALLGFLTLLGELGFTSVGKAIYNLMKYPLGEKVWLAPFIFFVLAISVWASALFERKQSSRPKGKQSYSRGRTRERERTKGKNLQEEVVEESFFDQGIELPKGKLVPLKGFKEYFSSDLDLKPMEPLVELDDLGKDFDTYFKEGRDISFKPIGTRLTTIQGFSSYFDEVSSEIQEEIRNNEPSFPSKRQWEKPDITGFDSDHYPGQVAQLIKNEGRIPQGVSPEERAALLGKSLHTPFHSLESSLEKPRIEGLHKKENPKVLQEKMESFLGTTEDPFLSSGFVRSMAPSQIKNESTKKIDIEPLEKIPAYEEAPLPEAFLPSREEYMIQEELTSQSEETIEEQEEFLAATKNNLTEVPAINPEGKVVKLQKENEEDNPTENSIKTTEALKKAKVWSLPSFELLDPLPQVTVVHDQDTQKHLEKVLEDFGVQAKVIRVARGPVITRYELAPAPGVKISRIVNLADDIALGLAARDVRIEAPIPGKSAIGIEVPNKHPRAVPFREVLETPEFKEGSAKLRIALGKDIGNQSIVANLAKMPHLLVAGATGSGKSVCITAIINSLLFNTCPDEVKFLMVDPKMVELSIYNGIPHLLAPVVTDPKKASAALKWVVKEMETRYELFAASGVRDIERYNQLKASETGQENDIRANHTVPAMPLIVVIIDELADLMMVAADEVEESICRLAQMARAAGIHLVIATQRPSVDVITGVIKANIPSRISFAVSSQIDSRTILDSTGAEKLLGRGDMLYSPQGMNKPMRVQGCMVADEEVQKVIAHWKAQGSPEYLDPEGFLSANPSGKSEGAGPDDELFIEAGHLIINTGMASVSYLQRKLKLGYARAARLIDLLEDNGVVGGYEGSKPRQILLTLEEFEERFG</sequence>
<dbReference type="Pfam" id="PF17854">
    <property type="entry name" value="FtsK_alpha"/>
    <property type="match status" value="1"/>
</dbReference>
<dbReference type="GO" id="GO:0003677">
    <property type="term" value="F:DNA binding"/>
    <property type="evidence" value="ECO:0007669"/>
    <property type="project" value="UniProtKB-KW"/>
</dbReference>
<dbReference type="CDD" id="cd01127">
    <property type="entry name" value="TrwB_TraG_TraD_VirD4"/>
    <property type="match status" value="1"/>
</dbReference>
<dbReference type="GO" id="GO:0016020">
    <property type="term" value="C:membrane"/>
    <property type="evidence" value="ECO:0007669"/>
    <property type="project" value="UniProtKB-SubCell"/>
</dbReference>
<dbReference type="RefSeq" id="WP_014794224.1">
    <property type="nucleotide sequence ID" value="NC_018017.1"/>
</dbReference>
<evidence type="ECO:0000256" key="7">
    <source>
        <dbReference type="SAM" id="Phobius"/>
    </source>
</evidence>
<proteinExistence type="inferred from homology"/>
<keyword evidence="7" id="KW-0472">Membrane</keyword>
<dbReference type="SMART" id="SM00843">
    <property type="entry name" value="Ftsk_gamma"/>
    <property type="match status" value="1"/>
</dbReference>
<dbReference type="Pfam" id="PF09397">
    <property type="entry name" value="FtsK_gamma"/>
    <property type="match status" value="1"/>
</dbReference>
<dbReference type="PANTHER" id="PTHR22683">
    <property type="entry name" value="SPORULATION PROTEIN RELATED"/>
    <property type="match status" value="1"/>
</dbReference>
<dbReference type="InterPro" id="IPR050206">
    <property type="entry name" value="FtsK/SpoIIIE/SftA"/>
</dbReference>
<feature type="region of interest" description="Disordered" evidence="6">
    <location>
        <begin position="79"/>
        <end position="102"/>
    </location>
</feature>
<feature type="transmembrane region" description="Helical" evidence="7">
    <location>
        <begin position="53"/>
        <end position="72"/>
    </location>
</feature>
<dbReference type="Proteomes" id="UP000006053">
    <property type="component" value="Chromosome"/>
</dbReference>
<name>I4A9V5_DESDJ</name>
<dbReference type="InterPro" id="IPR036390">
    <property type="entry name" value="WH_DNA-bd_sf"/>
</dbReference>
<evidence type="ECO:0000256" key="1">
    <source>
        <dbReference type="ARBA" id="ARBA00006474"/>
    </source>
</evidence>
<dbReference type="eggNOG" id="COG1674">
    <property type="taxonomic scope" value="Bacteria"/>
</dbReference>
<feature type="binding site" evidence="5">
    <location>
        <begin position="562"/>
        <end position="569"/>
    </location>
    <ligand>
        <name>ATP</name>
        <dbReference type="ChEBI" id="CHEBI:30616"/>
    </ligand>
</feature>
<reference evidence="9 10" key="2">
    <citation type="journal article" date="2015" name="J. Bacteriol.">
        <title>Genomic, proteomic, and biochemical analysis of the organohalide respiratory pathway in Desulfitobacterium dehalogenans.</title>
        <authorList>
            <person name="Kruse T."/>
            <person name="van de Pas B.A."/>
            <person name="Atteia A."/>
            <person name="Krab K."/>
            <person name="Hagen W.R."/>
            <person name="Goodwin L."/>
            <person name="Chain P."/>
            <person name="Boeren S."/>
            <person name="Maphosa F."/>
            <person name="Schraa G."/>
            <person name="de Vos W.M."/>
            <person name="van der Oost J."/>
            <person name="Smidt H."/>
            <person name="Stams A.J."/>
        </authorList>
    </citation>
    <scope>NUCLEOTIDE SEQUENCE [LARGE SCALE GENOMIC DNA]</scope>
    <source>
        <strain evidence="10">ATCC 51507 / DSM 9161 / JW/IU-DC1</strain>
    </source>
</reference>
<evidence type="ECO:0000256" key="4">
    <source>
        <dbReference type="ARBA" id="ARBA00023125"/>
    </source>
</evidence>
<dbReference type="InterPro" id="IPR002543">
    <property type="entry name" value="FtsK_dom"/>
</dbReference>
<dbReference type="Gene3D" id="3.30.980.40">
    <property type="match status" value="1"/>
</dbReference>
<dbReference type="KEGG" id="ddh:Desde_2402"/>
<dbReference type="InterPro" id="IPR018541">
    <property type="entry name" value="Ftsk_gamma"/>
</dbReference>
<comment type="similarity">
    <text evidence="1">Belongs to the FtsK/SpoIIIE/SftA family.</text>
</comment>
<dbReference type="PROSITE" id="PS50901">
    <property type="entry name" value="FTSK"/>
    <property type="match status" value="1"/>
</dbReference>
<evidence type="ECO:0000256" key="3">
    <source>
        <dbReference type="ARBA" id="ARBA00022840"/>
    </source>
</evidence>
<evidence type="ECO:0000313" key="10">
    <source>
        <dbReference type="Proteomes" id="UP000006053"/>
    </source>
</evidence>
<dbReference type="SUPFAM" id="SSF46785">
    <property type="entry name" value="Winged helix' DNA-binding domain"/>
    <property type="match status" value="1"/>
</dbReference>
<evidence type="ECO:0000313" key="9">
    <source>
        <dbReference type="EMBL" id="AFM00740.1"/>
    </source>
</evidence>
<feature type="domain" description="FtsK" evidence="8">
    <location>
        <begin position="545"/>
        <end position="746"/>
    </location>
</feature>
<keyword evidence="7" id="KW-1133">Transmembrane helix</keyword>
<organism evidence="9 10">
    <name type="scientific">Desulfitobacterium dehalogenans (strain ATCC 51507 / DSM 9161 / JW/IU-DC1)</name>
    <dbReference type="NCBI Taxonomy" id="756499"/>
    <lineage>
        <taxon>Bacteria</taxon>
        <taxon>Bacillati</taxon>
        <taxon>Bacillota</taxon>
        <taxon>Clostridia</taxon>
        <taxon>Eubacteriales</taxon>
        <taxon>Desulfitobacteriaceae</taxon>
        <taxon>Desulfitobacterium</taxon>
    </lineage>
</organism>
<reference evidence="10" key="1">
    <citation type="submission" date="2012-06" db="EMBL/GenBank/DDBJ databases">
        <title>Complete sequence of Desulfitobacterium dehalogenans ATCC 51507.</title>
        <authorList>
            <person name="Lucas S."/>
            <person name="Han J."/>
            <person name="Lapidus A."/>
            <person name="Cheng J.-F."/>
            <person name="Goodwin L."/>
            <person name="Pitluck S."/>
            <person name="Peters L."/>
            <person name="Ovchinnikova G."/>
            <person name="Teshima H."/>
            <person name="Detter J.C."/>
            <person name="Han C."/>
            <person name="Tapia R."/>
            <person name="Land M."/>
            <person name="Hauser L."/>
            <person name="Kyrpides N."/>
            <person name="Ivanova N."/>
            <person name="Pagani I."/>
            <person name="Kruse T."/>
            <person name="de Vos W.M."/>
            <person name="Smidt H."/>
            <person name="Woyke T."/>
        </authorList>
    </citation>
    <scope>NUCLEOTIDE SEQUENCE [LARGE SCALE GENOMIC DNA]</scope>
    <source>
        <strain evidence="10">ATCC 51507 / DSM 9161 / JW/IU-DC1</strain>
    </source>
</reference>
<keyword evidence="2 5" id="KW-0547">Nucleotide-binding</keyword>
<keyword evidence="3 5" id="KW-0067">ATP-binding</keyword>
<evidence type="ECO:0000256" key="5">
    <source>
        <dbReference type="PROSITE-ProRule" id="PRU00289"/>
    </source>
</evidence>
<accession>I4A9V5</accession>
<feature type="compositionally biased region" description="Basic and acidic residues" evidence="6">
    <location>
        <begin position="90"/>
        <end position="102"/>
    </location>
</feature>